<organism evidence="1 2">
    <name type="scientific">Chelatococcus asaccharovorans</name>
    <dbReference type="NCBI Taxonomy" id="28210"/>
    <lineage>
        <taxon>Bacteria</taxon>
        <taxon>Pseudomonadati</taxon>
        <taxon>Pseudomonadota</taxon>
        <taxon>Alphaproteobacteria</taxon>
        <taxon>Hyphomicrobiales</taxon>
        <taxon>Chelatococcaceae</taxon>
        <taxon>Chelatococcus</taxon>
    </lineage>
</organism>
<sequence length="313" mass="33179">MAFADSSSTRMAYVKEVTEGTTPASPAWKTLRYTGEQLQYQKQTTTSNEIRPDRNVSDVIQVGRQVSGSINFELSYATLDDLLEGVLGGTWATNVLKNGVTRHAFSFEKTFEQGATDSFLRYRGCLIGGMSLDITAQQIVTGSVNIMGLGGSAGTTALASATYAAPNANPVLNASSDFASLAIGGVSPSPRIRSLSLQIENNLRAQPEVGNIDLAGIGLGRCVFTGRMEAYFESLALYNAILNHDDIDLAFTVGADTGSKYTVTLPRIKLLNGDPMAGGNDQDVMLPIDFQAIYDASGSPAFGATMSVTRGVS</sequence>
<dbReference type="OrthoDB" id="976200at2"/>
<dbReference type="Proteomes" id="UP000248021">
    <property type="component" value="Unassembled WGS sequence"/>
</dbReference>
<dbReference type="RefSeq" id="WP_110375639.1">
    <property type="nucleotide sequence ID" value="NZ_JAHBRY010000001.1"/>
</dbReference>
<dbReference type="AlphaFoldDB" id="A0A2V3U2N6"/>
<keyword evidence="2" id="KW-1185">Reference proteome</keyword>
<dbReference type="Pfam" id="PF18906">
    <property type="entry name" value="Phage_tube_2"/>
    <property type="match status" value="1"/>
</dbReference>
<evidence type="ECO:0000313" key="2">
    <source>
        <dbReference type="Proteomes" id="UP000248021"/>
    </source>
</evidence>
<evidence type="ECO:0000313" key="1">
    <source>
        <dbReference type="EMBL" id="PXW57004.1"/>
    </source>
</evidence>
<protein>
    <recommendedName>
        <fullName evidence="3">Tail tube protein</fullName>
    </recommendedName>
</protein>
<evidence type="ECO:0008006" key="3">
    <source>
        <dbReference type="Google" id="ProtNLM"/>
    </source>
</evidence>
<name>A0A2V3U2N6_9HYPH</name>
<proteinExistence type="predicted"/>
<accession>A0A2V3U2N6</accession>
<gene>
    <name evidence="1" type="ORF">C7450_10741</name>
</gene>
<dbReference type="EMBL" id="QJJK01000007">
    <property type="protein sequence ID" value="PXW57004.1"/>
    <property type="molecule type" value="Genomic_DNA"/>
</dbReference>
<dbReference type="InterPro" id="IPR044000">
    <property type="entry name" value="Phage_tube_2"/>
</dbReference>
<comment type="caution">
    <text evidence="1">The sequence shown here is derived from an EMBL/GenBank/DDBJ whole genome shotgun (WGS) entry which is preliminary data.</text>
</comment>
<reference evidence="1 2" key="1">
    <citation type="submission" date="2018-05" db="EMBL/GenBank/DDBJ databases">
        <title>Genomic Encyclopedia of Type Strains, Phase IV (KMG-IV): sequencing the most valuable type-strain genomes for metagenomic binning, comparative biology and taxonomic classification.</title>
        <authorList>
            <person name="Goeker M."/>
        </authorList>
    </citation>
    <scope>NUCLEOTIDE SEQUENCE [LARGE SCALE GENOMIC DNA]</scope>
    <source>
        <strain evidence="1 2">DSM 6462</strain>
    </source>
</reference>